<evidence type="ECO:0000313" key="11">
    <source>
        <dbReference type="EMBL" id="QHJ13090.1"/>
    </source>
</evidence>
<dbReference type="Gene3D" id="3.30.70.270">
    <property type="match status" value="1"/>
</dbReference>
<evidence type="ECO:0000256" key="9">
    <source>
        <dbReference type="SAM" id="Phobius"/>
    </source>
</evidence>
<keyword evidence="4" id="KW-1003">Cell membrane</keyword>
<dbReference type="OrthoDB" id="9803824at2"/>
<keyword evidence="11" id="KW-0808">Transferase</keyword>
<comment type="subcellular location">
    <subcellularLocation>
        <location evidence="2">Cell membrane</location>
        <topology evidence="2">Multi-pass membrane protein</topology>
    </subcellularLocation>
</comment>
<feature type="transmembrane region" description="Helical" evidence="9">
    <location>
        <begin position="90"/>
        <end position="114"/>
    </location>
</feature>
<dbReference type="AlphaFoldDB" id="A0A857JPM3"/>
<dbReference type="RefSeq" id="WP_160181217.1">
    <property type="nucleotide sequence ID" value="NZ_CP047656.1"/>
</dbReference>
<evidence type="ECO:0000256" key="1">
    <source>
        <dbReference type="ARBA" id="ARBA00001946"/>
    </source>
</evidence>
<dbReference type="InterPro" id="IPR007895">
    <property type="entry name" value="MASE1"/>
</dbReference>
<feature type="transmembrane region" description="Helical" evidence="9">
    <location>
        <begin position="209"/>
        <end position="229"/>
    </location>
</feature>
<feature type="transmembrane region" description="Helical" evidence="9">
    <location>
        <begin position="285"/>
        <end position="308"/>
    </location>
</feature>
<dbReference type="SMART" id="SM00267">
    <property type="entry name" value="GGDEF"/>
    <property type="match status" value="1"/>
</dbReference>
<reference evidence="11 12" key="1">
    <citation type="submission" date="2019-12" db="EMBL/GenBank/DDBJ databases">
        <title>Genome sequencing and assembly of endphytes of Porphyra tenera.</title>
        <authorList>
            <person name="Park J.M."/>
            <person name="Shin R."/>
            <person name="Jo S.H."/>
        </authorList>
    </citation>
    <scope>NUCLEOTIDE SEQUENCE [LARGE SCALE GENOMIC DNA]</scope>
    <source>
        <strain evidence="11 12">GPM4</strain>
    </source>
</reference>
<dbReference type="GO" id="GO:0043709">
    <property type="term" value="P:cell adhesion involved in single-species biofilm formation"/>
    <property type="evidence" value="ECO:0007669"/>
    <property type="project" value="TreeGrafter"/>
</dbReference>
<feature type="transmembrane region" description="Helical" evidence="9">
    <location>
        <begin position="162"/>
        <end position="189"/>
    </location>
</feature>
<dbReference type="GO" id="GO:1902201">
    <property type="term" value="P:negative regulation of bacterial-type flagellum-dependent cell motility"/>
    <property type="evidence" value="ECO:0007669"/>
    <property type="project" value="TreeGrafter"/>
</dbReference>
<feature type="transmembrane region" description="Helical" evidence="9">
    <location>
        <begin position="236"/>
        <end position="252"/>
    </location>
</feature>
<feature type="transmembrane region" description="Helical" evidence="9">
    <location>
        <begin position="51"/>
        <end position="78"/>
    </location>
</feature>
<dbReference type="FunFam" id="3.30.70.270:FF:000001">
    <property type="entry name" value="Diguanylate cyclase domain protein"/>
    <property type="match status" value="1"/>
</dbReference>
<dbReference type="CDD" id="cd01949">
    <property type="entry name" value="GGDEF"/>
    <property type="match status" value="1"/>
</dbReference>
<dbReference type="PANTHER" id="PTHR45138:SF9">
    <property type="entry name" value="DIGUANYLATE CYCLASE DGCM-RELATED"/>
    <property type="match status" value="1"/>
</dbReference>
<dbReference type="GO" id="GO:0052621">
    <property type="term" value="F:diguanylate cyclase activity"/>
    <property type="evidence" value="ECO:0007669"/>
    <property type="project" value="UniProtKB-EC"/>
</dbReference>
<organism evidence="11 12">
    <name type="scientific">Paraglaciecola mesophila</name>
    <dbReference type="NCBI Taxonomy" id="197222"/>
    <lineage>
        <taxon>Bacteria</taxon>
        <taxon>Pseudomonadati</taxon>
        <taxon>Pseudomonadota</taxon>
        <taxon>Gammaproteobacteria</taxon>
        <taxon>Alteromonadales</taxon>
        <taxon>Alteromonadaceae</taxon>
        <taxon>Paraglaciecola</taxon>
    </lineage>
</organism>
<name>A0A857JPM3_9ALTE</name>
<keyword evidence="12" id="KW-1185">Reference proteome</keyword>
<dbReference type="GO" id="GO:0005886">
    <property type="term" value="C:plasma membrane"/>
    <property type="evidence" value="ECO:0007669"/>
    <property type="project" value="UniProtKB-SubCell"/>
</dbReference>
<evidence type="ECO:0000256" key="7">
    <source>
        <dbReference type="ARBA" id="ARBA00023136"/>
    </source>
</evidence>
<dbReference type="NCBIfam" id="TIGR00254">
    <property type="entry name" value="GGDEF"/>
    <property type="match status" value="1"/>
</dbReference>
<evidence type="ECO:0000256" key="4">
    <source>
        <dbReference type="ARBA" id="ARBA00022475"/>
    </source>
</evidence>
<comment type="cofactor">
    <cofactor evidence="1">
        <name>Mg(2+)</name>
        <dbReference type="ChEBI" id="CHEBI:18420"/>
    </cofactor>
</comment>
<keyword evidence="6 9" id="KW-1133">Transmembrane helix</keyword>
<protein>
    <recommendedName>
        <fullName evidence="3">diguanylate cyclase</fullName>
        <ecNumber evidence="3">2.7.7.65</ecNumber>
    </recommendedName>
</protein>
<dbReference type="PANTHER" id="PTHR45138">
    <property type="entry name" value="REGULATORY COMPONENTS OF SENSORY TRANSDUCTION SYSTEM"/>
    <property type="match status" value="1"/>
</dbReference>
<dbReference type="EC" id="2.7.7.65" evidence="3"/>
<feature type="transmembrane region" description="Helical" evidence="9">
    <location>
        <begin position="258"/>
        <end position="278"/>
    </location>
</feature>
<comment type="catalytic activity">
    <reaction evidence="8">
        <text>2 GTP = 3',3'-c-di-GMP + 2 diphosphate</text>
        <dbReference type="Rhea" id="RHEA:24898"/>
        <dbReference type="ChEBI" id="CHEBI:33019"/>
        <dbReference type="ChEBI" id="CHEBI:37565"/>
        <dbReference type="ChEBI" id="CHEBI:58805"/>
        <dbReference type="EC" id="2.7.7.65"/>
    </reaction>
</comment>
<dbReference type="Pfam" id="PF05231">
    <property type="entry name" value="MASE1"/>
    <property type="match status" value="1"/>
</dbReference>
<accession>A0A857JPM3</accession>
<proteinExistence type="predicted"/>
<evidence type="ECO:0000256" key="6">
    <source>
        <dbReference type="ARBA" id="ARBA00022989"/>
    </source>
</evidence>
<keyword evidence="5 9" id="KW-0812">Transmembrane</keyword>
<evidence type="ECO:0000256" key="3">
    <source>
        <dbReference type="ARBA" id="ARBA00012528"/>
    </source>
</evidence>
<sequence>MQDNVMSKAIAFKWLRGITFMVLWLTVWAVAQLMEYTAHASVWFPASGLTYAALLIIGSSAVLPLTFCAVIVTLLTCIQYTLPLNLPQAIQAGILFAGAHIIPYWLSALLFVWIAKLDRLSTPGMIILYIIHSGVASLCTTVLVIYSLVFSNMMPASDISQAWLAFWIGDYAGVLILAPLFAALLSQHFEKKHFILTKYLSPNQTKASPFYFCKIMLVTLLVSFIMLLNQYTQQQESAFVIFLLVLPHMWIACTESALFNMLSLTYSCLLIAIFVNLFGLNEYVLIYQFAIIIVAANALFGIAVPALVADNEKLQAIITTDALTQAASRQHFMQQAERAVKRSLNDEIPLSLIMFDMDNFKTVNDTFGHSAGDKALQSVCQVAQLSLRPTDLLGRFGGDEFVALLPDSTHLEAQQIAQRILTSVNQAEVAPGQPIQCSFGVAQLRQDQNFTELFNAADHALYKAKQQGRNTIVNAESLYAQDLSTKNNNTDEENLV</sequence>
<evidence type="ECO:0000259" key="10">
    <source>
        <dbReference type="PROSITE" id="PS50887"/>
    </source>
</evidence>
<feature type="domain" description="GGDEF" evidence="10">
    <location>
        <begin position="348"/>
        <end position="477"/>
    </location>
</feature>
<dbReference type="InterPro" id="IPR050469">
    <property type="entry name" value="Diguanylate_Cyclase"/>
</dbReference>
<keyword evidence="11" id="KW-0548">Nucleotidyltransferase</keyword>
<dbReference type="InterPro" id="IPR029787">
    <property type="entry name" value="Nucleotide_cyclase"/>
</dbReference>
<dbReference type="Pfam" id="PF00990">
    <property type="entry name" value="GGDEF"/>
    <property type="match status" value="1"/>
</dbReference>
<feature type="transmembrane region" description="Helical" evidence="9">
    <location>
        <begin position="12"/>
        <end position="31"/>
    </location>
</feature>
<dbReference type="KEGG" id="pmes:FX988_03348"/>
<evidence type="ECO:0000256" key="8">
    <source>
        <dbReference type="ARBA" id="ARBA00034247"/>
    </source>
</evidence>
<evidence type="ECO:0000256" key="2">
    <source>
        <dbReference type="ARBA" id="ARBA00004651"/>
    </source>
</evidence>
<dbReference type="InterPro" id="IPR043128">
    <property type="entry name" value="Rev_trsase/Diguanyl_cyclase"/>
</dbReference>
<feature type="transmembrane region" description="Helical" evidence="9">
    <location>
        <begin position="126"/>
        <end position="150"/>
    </location>
</feature>
<dbReference type="InterPro" id="IPR000160">
    <property type="entry name" value="GGDEF_dom"/>
</dbReference>
<evidence type="ECO:0000256" key="5">
    <source>
        <dbReference type="ARBA" id="ARBA00022692"/>
    </source>
</evidence>
<evidence type="ECO:0000313" key="12">
    <source>
        <dbReference type="Proteomes" id="UP000464524"/>
    </source>
</evidence>
<dbReference type="Proteomes" id="UP000464524">
    <property type="component" value="Chromosome"/>
</dbReference>
<gene>
    <name evidence="11" type="ORF">FX988_03348</name>
</gene>
<dbReference type="EMBL" id="CP047656">
    <property type="protein sequence ID" value="QHJ13090.1"/>
    <property type="molecule type" value="Genomic_DNA"/>
</dbReference>
<dbReference type="SUPFAM" id="SSF55073">
    <property type="entry name" value="Nucleotide cyclase"/>
    <property type="match status" value="1"/>
</dbReference>
<keyword evidence="7 9" id="KW-0472">Membrane</keyword>
<dbReference type="PROSITE" id="PS50887">
    <property type="entry name" value="GGDEF"/>
    <property type="match status" value="1"/>
</dbReference>